<dbReference type="InterPro" id="IPR025460">
    <property type="entry name" value="DUF4280"/>
</dbReference>
<reference evidence="1" key="1">
    <citation type="submission" date="2022-01" db="EMBL/GenBank/DDBJ databases">
        <authorList>
            <person name="Criscuolo A."/>
        </authorList>
    </citation>
    <scope>NUCLEOTIDE SEQUENCE</scope>
    <source>
        <strain evidence="1">CIP111893</strain>
    </source>
</reference>
<accession>A0ABM9C303</accession>
<proteinExistence type="predicted"/>
<dbReference type="RefSeq" id="WP_371877679.1">
    <property type="nucleotide sequence ID" value="NZ_CAKMMF010000008.1"/>
</dbReference>
<name>A0ABM9C303_9BACL</name>
<evidence type="ECO:0000313" key="1">
    <source>
        <dbReference type="EMBL" id="CAH1202474.1"/>
    </source>
</evidence>
<keyword evidence="2" id="KW-1185">Reference proteome</keyword>
<evidence type="ECO:0000313" key="2">
    <source>
        <dbReference type="Proteomes" id="UP000838686"/>
    </source>
</evidence>
<evidence type="ECO:0008006" key="3">
    <source>
        <dbReference type="Google" id="ProtNLM"/>
    </source>
</evidence>
<sequence>MLGAAAAVAGMAAIGVSKPPVEDKKSYVVAGAVLVCNLGTQPTRLKMPLSHGVTIKGKAQMNVNDFVVNENIFPFGYCMSTINPEVQQNGKLDINGVKKAPCVPVITNPWLNGQHDVLIENAPALLNEGCNFCIHGGAILIDNDGQNLSGTTIVKSG</sequence>
<comment type="caution">
    <text evidence="1">The sequence shown here is derived from an EMBL/GenBank/DDBJ whole genome shotgun (WGS) entry which is preliminary data.</text>
</comment>
<dbReference type="EMBL" id="CAKMMF010000008">
    <property type="protein sequence ID" value="CAH1202474.1"/>
    <property type="molecule type" value="Genomic_DNA"/>
</dbReference>
<dbReference type="Pfam" id="PF14107">
    <property type="entry name" value="DUF4280"/>
    <property type="match status" value="1"/>
</dbReference>
<dbReference type="Proteomes" id="UP000838686">
    <property type="component" value="Unassembled WGS sequence"/>
</dbReference>
<organism evidence="1 2">
    <name type="scientific">Paenibacillus plantiphilus</name>
    <dbReference type="NCBI Taxonomy" id="2905650"/>
    <lineage>
        <taxon>Bacteria</taxon>
        <taxon>Bacillati</taxon>
        <taxon>Bacillota</taxon>
        <taxon>Bacilli</taxon>
        <taxon>Bacillales</taxon>
        <taxon>Paenibacillaceae</taxon>
        <taxon>Paenibacillus</taxon>
    </lineage>
</organism>
<protein>
    <recommendedName>
        <fullName evidence="3">DUF4280 domain-containing protein</fullName>
    </recommendedName>
</protein>
<gene>
    <name evidence="1" type="ORF">PAECIP111893_01799</name>
</gene>